<feature type="domain" description="Isochorismatase-like" evidence="3">
    <location>
        <begin position="44"/>
        <end position="194"/>
    </location>
</feature>
<dbReference type="Pfam" id="PF00857">
    <property type="entry name" value="Isochorismatase"/>
    <property type="match status" value="1"/>
</dbReference>
<dbReference type="PANTHER" id="PTHR43559:SF3">
    <property type="entry name" value="HYDROLASE YCAC-RELATED"/>
    <property type="match status" value="1"/>
</dbReference>
<dbReference type="AlphaFoldDB" id="A0A9P5S8V7"/>
<keyword evidence="5" id="KW-1185">Reference proteome</keyword>
<feature type="signal peptide" evidence="2">
    <location>
        <begin position="1"/>
        <end position="20"/>
    </location>
</feature>
<feature type="chain" id="PRO_5040300993" description="Isochorismatase-like domain-containing protein" evidence="2">
    <location>
        <begin position="21"/>
        <end position="238"/>
    </location>
</feature>
<accession>A0A9P5S8V7</accession>
<evidence type="ECO:0000313" key="5">
    <source>
        <dbReference type="Proteomes" id="UP000696485"/>
    </source>
</evidence>
<dbReference type="Proteomes" id="UP000696485">
    <property type="component" value="Unassembled WGS sequence"/>
</dbReference>
<evidence type="ECO:0000313" key="4">
    <source>
        <dbReference type="EMBL" id="KAF9318931.1"/>
    </source>
</evidence>
<dbReference type="SUPFAM" id="SSF52499">
    <property type="entry name" value="Isochorismatase-like hydrolases"/>
    <property type="match status" value="1"/>
</dbReference>
<organism evidence="4 5">
    <name type="scientific">Podila minutissima</name>
    <dbReference type="NCBI Taxonomy" id="64525"/>
    <lineage>
        <taxon>Eukaryota</taxon>
        <taxon>Fungi</taxon>
        <taxon>Fungi incertae sedis</taxon>
        <taxon>Mucoromycota</taxon>
        <taxon>Mortierellomycotina</taxon>
        <taxon>Mortierellomycetes</taxon>
        <taxon>Mortierellales</taxon>
        <taxon>Mortierellaceae</taxon>
        <taxon>Podila</taxon>
    </lineage>
</organism>
<proteinExistence type="inferred from homology"/>
<keyword evidence="2" id="KW-0732">Signal</keyword>
<dbReference type="InterPro" id="IPR036380">
    <property type="entry name" value="Isochorismatase-like_sf"/>
</dbReference>
<dbReference type="EMBL" id="JAAAUY010001799">
    <property type="protein sequence ID" value="KAF9318931.1"/>
    <property type="molecule type" value="Genomic_DNA"/>
</dbReference>
<reference evidence="4" key="1">
    <citation type="journal article" date="2020" name="Fungal Divers.">
        <title>Resolving the Mortierellaceae phylogeny through synthesis of multi-gene phylogenetics and phylogenomics.</title>
        <authorList>
            <person name="Vandepol N."/>
            <person name="Liber J."/>
            <person name="Desiro A."/>
            <person name="Na H."/>
            <person name="Kennedy M."/>
            <person name="Barry K."/>
            <person name="Grigoriev I.V."/>
            <person name="Miller A.N."/>
            <person name="O'Donnell K."/>
            <person name="Stajich J.E."/>
            <person name="Bonito G."/>
        </authorList>
    </citation>
    <scope>NUCLEOTIDE SEQUENCE</scope>
    <source>
        <strain evidence="4">NVP1</strain>
    </source>
</reference>
<gene>
    <name evidence="4" type="ORF">BG006_003074</name>
</gene>
<sequence>MRTFLKLVVCAVMAIQSITARSVSLAAGNVSFPKYNRLSMNDAAILLIDHQVGLQALVKDFDTVGFQNNVLALASIAKELNLPVVITASVPEGPNGPLMPEILEMFPDVAVVSRHGEVNAWDNHEFRTAVKKTGRKQLILAGIVTDVCVSFPALSAIEEGYQVFAAVDASGTFNEVVRYAAWDRMSQSGVQLMNWFSILCELTRDWRVHGPAMTDIILKHLPEYKNTMITFNQTQSTN</sequence>
<dbReference type="InterPro" id="IPR053152">
    <property type="entry name" value="Hydrolase_YcaC-like"/>
</dbReference>
<dbReference type="CDD" id="cd01012">
    <property type="entry name" value="YcaC_related"/>
    <property type="match status" value="1"/>
</dbReference>
<dbReference type="Gene3D" id="3.40.50.850">
    <property type="entry name" value="Isochorismatase-like"/>
    <property type="match status" value="1"/>
</dbReference>
<evidence type="ECO:0000256" key="1">
    <source>
        <dbReference type="ARBA" id="ARBA00006336"/>
    </source>
</evidence>
<dbReference type="PANTHER" id="PTHR43559">
    <property type="entry name" value="HYDROLASE YCAC-RELATED"/>
    <property type="match status" value="1"/>
</dbReference>
<evidence type="ECO:0000256" key="2">
    <source>
        <dbReference type="SAM" id="SignalP"/>
    </source>
</evidence>
<name>A0A9P5S8V7_9FUNG</name>
<comment type="similarity">
    <text evidence="1">Belongs to the isochorismatase family.</text>
</comment>
<comment type="caution">
    <text evidence="4">The sequence shown here is derived from an EMBL/GenBank/DDBJ whole genome shotgun (WGS) entry which is preliminary data.</text>
</comment>
<protein>
    <recommendedName>
        <fullName evidence="3">Isochorismatase-like domain-containing protein</fullName>
    </recommendedName>
</protein>
<evidence type="ECO:0000259" key="3">
    <source>
        <dbReference type="Pfam" id="PF00857"/>
    </source>
</evidence>
<dbReference type="InterPro" id="IPR000868">
    <property type="entry name" value="Isochorismatase-like_dom"/>
</dbReference>